<dbReference type="EMBL" id="ML994625">
    <property type="protein sequence ID" value="KAF2188060.1"/>
    <property type="molecule type" value="Genomic_DNA"/>
</dbReference>
<evidence type="ECO:0008006" key="4">
    <source>
        <dbReference type="Google" id="ProtNLM"/>
    </source>
</evidence>
<keyword evidence="3" id="KW-1185">Reference proteome</keyword>
<feature type="region of interest" description="Disordered" evidence="1">
    <location>
        <begin position="254"/>
        <end position="275"/>
    </location>
</feature>
<evidence type="ECO:0000313" key="3">
    <source>
        <dbReference type="Proteomes" id="UP000800200"/>
    </source>
</evidence>
<reference evidence="2" key="1">
    <citation type="journal article" date="2020" name="Stud. Mycol.">
        <title>101 Dothideomycetes genomes: a test case for predicting lifestyles and emergence of pathogens.</title>
        <authorList>
            <person name="Haridas S."/>
            <person name="Albert R."/>
            <person name="Binder M."/>
            <person name="Bloem J."/>
            <person name="Labutti K."/>
            <person name="Salamov A."/>
            <person name="Andreopoulos B."/>
            <person name="Baker S."/>
            <person name="Barry K."/>
            <person name="Bills G."/>
            <person name="Bluhm B."/>
            <person name="Cannon C."/>
            <person name="Castanera R."/>
            <person name="Culley D."/>
            <person name="Daum C."/>
            <person name="Ezra D."/>
            <person name="Gonzalez J."/>
            <person name="Henrissat B."/>
            <person name="Kuo A."/>
            <person name="Liang C."/>
            <person name="Lipzen A."/>
            <person name="Lutzoni F."/>
            <person name="Magnuson J."/>
            <person name="Mondo S."/>
            <person name="Nolan M."/>
            <person name="Ohm R."/>
            <person name="Pangilinan J."/>
            <person name="Park H.-J."/>
            <person name="Ramirez L."/>
            <person name="Alfaro M."/>
            <person name="Sun H."/>
            <person name="Tritt A."/>
            <person name="Yoshinaga Y."/>
            <person name="Zwiers L.-H."/>
            <person name="Turgeon B."/>
            <person name="Goodwin S."/>
            <person name="Spatafora J."/>
            <person name="Crous P."/>
            <person name="Grigoriev I."/>
        </authorList>
    </citation>
    <scope>NUCLEOTIDE SEQUENCE</scope>
    <source>
        <strain evidence="2">CBS 207.26</strain>
    </source>
</reference>
<proteinExistence type="predicted"/>
<dbReference type="OrthoDB" id="3931090at2759"/>
<sequence>MVKAEESTASCPNTFSQSGDVLKELEDRAGRQCIVRLARVKEVYRLAFVLMPGFSFSPVFEFQRPKYWDYPGDTFNDYLLQLLDAFPDPTTRIYVSEDFYTIGKEKGFPKAFPEGHLCPRADDKVVAGVAICRGLGHMTLGKGDKDYLMFLKDGMRSLQRDKDQKAVESYTLQTRSAKEAYWGHGHGTSLAAVCPEVADDRKIEACISATKMSKSIFERFGFDFEELKVKCERPFPIFLGKLAKLSSAERLNMEDGMRTVTDPAEETTRQNGHTA</sequence>
<gene>
    <name evidence="2" type="ORF">K469DRAFT_770201</name>
</gene>
<evidence type="ECO:0000256" key="1">
    <source>
        <dbReference type="SAM" id="MobiDB-lite"/>
    </source>
</evidence>
<protein>
    <recommendedName>
        <fullName evidence="4">N-acetyltransferase domain-containing protein</fullName>
    </recommendedName>
</protein>
<organism evidence="2 3">
    <name type="scientific">Zopfia rhizophila CBS 207.26</name>
    <dbReference type="NCBI Taxonomy" id="1314779"/>
    <lineage>
        <taxon>Eukaryota</taxon>
        <taxon>Fungi</taxon>
        <taxon>Dikarya</taxon>
        <taxon>Ascomycota</taxon>
        <taxon>Pezizomycotina</taxon>
        <taxon>Dothideomycetes</taxon>
        <taxon>Dothideomycetes incertae sedis</taxon>
        <taxon>Zopfiaceae</taxon>
        <taxon>Zopfia</taxon>
    </lineage>
</organism>
<evidence type="ECO:0000313" key="2">
    <source>
        <dbReference type="EMBL" id="KAF2188060.1"/>
    </source>
</evidence>
<accession>A0A6A6ED78</accession>
<name>A0A6A6ED78_9PEZI</name>
<dbReference type="AlphaFoldDB" id="A0A6A6ED78"/>
<dbReference type="Proteomes" id="UP000800200">
    <property type="component" value="Unassembled WGS sequence"/>
</dbReference>